<protein>
    <submittedName>
        <fullName evidence="2">Uncharacterized protein</fullName>
    </submittedName>
</protein>
<feature type="region of interest" description="Disordered" evidence="1">
    <location>
        <begin position="151"/>
        <end position="179"/>
    </location>
</feature>
<dbReference type="AlphaFoldDB" id="A0A4R6V3Q3"/>
<comment type="caution">
    <text evidence="2">The sequence shown here is derived from an EMBL/GenBank/DDBJ whole genome shotgun (WGS) entry which is preliminary data.</text>
</comment>
<feature type="region of interest" description="Disordered" evidence="1">
    <location>
        <begin position="1"/>
        <end position="136"/>
    </location>
</feature>
<keyword evidence="3" id="KW-1185">Reference proteome</keyword>
<gene>
    <name evidence="2" type="ORF">EV190_101336</name>
</gene>
<dbReference type="OrthoDB" id="10004810at2"/>
<accession>A0A4R6V3Q3</accession>
<proteinExistence type="predicted"/>
<name>A0A4R6V3Q3_9ACTN</name>
<evidence type="ECO:0000313" key="3">
    <source>
        <dbReference type="Proteomes" id="UP000295281"/>
    </source>
</evidence>
<dbReference type="EMBL" id="SNYN01000001">
    <property type="protein sequence ID" value="TDQ55015.1"/>
    <property type="molecule type" value="Genomic_DNA"/>
</dbReference>
<sequence>MVATAQAPRSILAEFDLPGRRSTEEERDLRSNPYDGAFQTLATTDGAVVPAGTTGSADIVQVRGRKPGPKGGDNDNGNNNNGNGTETKPDDNRNNDRNNNGNGRNNRREFDLDLEGGQNQDQNQGQEAGQTASGGLRLAWENPLGLVDSLVDLSGNGESPQRPAYGMTVGHRSVRTARR</sequence>
<dbReference type="RefSeq" id="WP_133739606.1">
    <property type="nucleotide sequence ID" value="NZ_SNYN01000001.1"/>
</dbReference>
<feature type="compositionally biased region" description="Low complexity" evidence="1">
    <location>
        <begin position="115"/>
        <end position="130"/>
    </location>
</feature>
<evidence type="ECO:0000313" key="2">
    <source>
        <dbReference type="EMBL" id="TDQ55015.1"/>
    </source>
</evidence>
<evidence type="ECO:0000256" key="1">
    <source>
        <dbReference type="SAM" id="MobiDB-lite"/>
    </source>
</evidence>
<dbReference type="Proteomes" id="UP000295281">
    <property type="component" value="Unassembled WGS sequence"/>
</dbReference>
<feature type="compositionally biased region" description="Low complexity" evidence="1">
    <location>
        <begin position="75"/>
        <end position="84"/>
    </location>
</feature>
<reference evidence="2 3" key="1">
    <citation type="submission" date="2019-03" db="EMBL/GenBank/DDBJ databases">
        <title>Genomic Encyclopedia of Type Strains, Phase IV (KMG-IV): sequencing the most valuable type-strain genomes for metagenomic binning, comparative biology and taxonomic classification.</title>
        <authorList>
            <person name="Goeker M."/>
        </authorList>
    </citation>
    <scope>NUCLEOTIDE SEQUENCE [LARGE SCALE GENOMIC DNA]</scope>
    <source>
        <strain evidence="2 3">DSM 46770</strain>
    </source>
</reference>
<organism evidence="2 3">
    <name type="scientific">Actinorugispora endophytica</name>
    <dbReference type="NCBI Taxonomy" id="1605990"/>
    <lineage>
        <taxon>Bacteria</taxon>
        <taxon>Bacillati</taxon>
        <taxon>Actinomycetota</taxon>
        <taxon>Actinomycetes</taxon>
        <taxon>Streptosporangiales</taxon>
        <taxon>Nocardiopsidaceae</taxon>
        <taxon>Actinorugispora</taxon>
    </lineage>
</organism>
<feature type="compositionally biased region" description="Basic and acidic residues" evidence="1">
    <location>
        <begin position="87"/>
        <end position="96"/>
    </location>
</feature>
<feature type="compositionally biased region" description="Basic and acidic residues" evidence="1">
    <location>
        <begin position="17"/>
        <end position="30"/>
    </location>
</feature>